<dbReference type="SUPFAM" id="SSF53254">
    <property type="entry name" value="Phosphoglycerate mutase-like"/>
    <property type="match status" value="1"/>
</dbReference>
<keyword evidence="1" id="KW-0378">Hydrolase</keyword>
<name>A0A1Y5T0L8_9RHOB</name>
<dbReference type="PANTHER" id="PTHR48100">
    <property type="entry name" value="BROAD-SPECIFICITY PHOSPHATASE YOR283W-RELATED"/>
    <property type="match status" value="1"/>
</dbReference>
<accession>A0A1Y5T0L8</accession>
<dbReference type="Pfam" id="PF00300">
    <property type="entry name" value="His_Phos_1"/>
    <property type="match status" value="1"/>
</dbReference>
<dbReference type="AlphaFoldDB" id="A0A1Y5T0L8"/>
<dbReference type="InterPro" id="IPR013078">
    <property type="entry name" value="His_Pase_superF_clade-1"/>
</dbReference>
<dbReference type="Proteomes" id="UP000193862">
    <property type="component" value="Unassembled WGS sequence"/>
</dbReference>
<dbReference type="EC" id="3.1.3.73" evidence="1"/>
<dbReference type="InterPro" id="IPR029033">
    <property type="entry name" value="His_PPase_superfam"/>
</dbReference>
<dbReference type="OrthoDB" id="8347407at2"/>
<proteinExistence type="predicted"/>
<dbReference type="SMART" id="SM00855">
    <property type="entry name" value="PGAM"/>
    <property type="match status" value="1"/>
</dbReference>
<dbReference type="GO" id="GO:0043755">
    <property type="term" value="F:alpha-ribazole phosphatase activity"/>
    <property type="evidence" value="ECO:0007669"/>
    <property type="project" value="UniProtKB-EC"/>
</dbReference>
<dbReference type="PANTHER" id="PTHR48100:SF1">
    <property type="entry name" value="HISTIDINE PHOSPHATASE FAMILY PROTEIN-RELATED"/>
    <property type="match status" value="1"/>
</dbReference>
<dbReference type="RefSeq" id="WP_085837046.1">
    <property type="nucleotide sequence ID" value="NZ_FWFS01000008.1"/>
</dbReference>
<protein>
    <submittedName>
        <fullName evidence="1">Alpha-ribazole phosphatase</fullName>
        <ecNumber evidence="1">3.1.3.73</ecNumber>
    </submittedName>
</protein>
<dbReference type="EMBL" id="FWFS01000008">
    <property type="protein sequence ID" value="SLN53235.1"/>
    <property type="molecule type" value="Genomic_DNA"/>
</dbReference>
<gene>
    <name evidence="1" type="primary">cobC</name>
    <name evidence="1" type="ORF">AQS8620_02330</name>
</gene>
<dbReference type="InterPro" id="IPR050275">
    <property type="entry name" value="PGM_Phosphatase"/>
</dbReference>
<organism evidence="1 2">
    <name type="scientific">Aquimixticola soesokkakensis</name>
    <dbReference type="NCBI Taxonomy" id="1519096"/>
    <lineage>
        <taxon>Bacteria</taxon>
        <taxon>Pseudomonadati</taxon>
        <taxon>Pseudomonadota</taxon>
        <taxon>Alphaproteobacteria</taxon>
        <taxon>Rhodobacterales</taxon>
        <taxon>Paracoccaceae</taxon>
        <taxon>Aquimixticola</taxon>
    </lineage>
</organism>
<dbReference type="Gene3D" id="3.40.50.1240">
    <property type="entry name" value="Phosphoglycerate mutase-like"/>
    <property type="match status" value="1"/>
</dbReference>
<evidence type="ECO:0000313" key="2">
    <source>
        <dbReference type="Proteomes" id="UP000193862"/>
    </source>
</evidence>
<keyword evidence="2" id="KW-1185">Reference proteome</keyword>
<reference evidence="1 2" key="1">
    <citation type="submission" date="2017-03" db="EMBL/GenBank/DDBJ databases">
        <authorList>
            <person name="Afonso C.L."/>
            <person name="Miller P.J."/>
            <person name="Scott M.A."/>
            <person name="Spackman E."/>
            <person name="Goraichik I."/>
            <person name="Dimitrov K.M."/>
            <person name="Suarez D.L."/>
            <person name="Swayne D.E."/>
        </authorList>
    </citation>
    <scope>NUCLEOTIDE SEQUENCE [LARGE SCALE GENOMIC DNA]</scope>
    <source>
        <strain evidence="1 2">CECT 8620</strain>
    </source>
</reference>
<evidence type="ECO:0000313" key="1">
    <source>
        <dbReference type="EMBL" id="SLN53235.1"/>
    </source>
</evidence>
<dbReference type="GO" id="GO:0005737">
    <property type="term" value="C:cytoplasm"/>
    <property type="evidence" value="ECO:0007669"/>
    <property type="project" value="TreeGrafter"/>
</dbReference>
<sequence>MTLWLVRHGPTHARQFVGWTDVPADLSDTAALARLEAALPQAPVVSSDLMRAVTTADAIAARRRRLPHSADLRETHFGVWENKTWAEVQALDPDLPRAYFETPGDIAPPQGESWNRLCARTFAAADALLASHGEVVIVAHMGVIMSFIQRARACSAYEAFAQTIDPLSLTVIDTNGAQGAGRDLGRWQLRAVNQTL</sequence>